<comment type="caution">
    <text evidence="1">The sequence shown here is derived from an EMBL/GenBank/DDBJ whole genome shotgun (WGS) entry which is preliminary data.</text>
</comment>
<organism evidence="1">
    <name type="scientific">marine sediment metagenome</name>
    <dbReference type="NCBI Taxonomy" id="412755"/>
    <lineage>
        <taxon>unclassified sequences</taxon>
        <taxon>metagenomes</taxon>
        <taxon>ecological metagenomes</taxon>
    </lineage>
</organism>
<sequence length="85" mass="10061">MKNKMCSYVGEYKHHDYAKKSISHDLASSRDTSTKELIRVKCPKCKRRIWGQTKYCHDGCCTLIRVPPHKRKGWWKKPKKKARGK</sequence>
<evidence type="ECO:0000313" key="1">
    <source>
        <dbReference type="EMBL" id="KKN26949.1"/>
    </source>
</evidence>
<accession>A0A0F9P9X5</accession>
<gene>
    <name evidence="1" type="ORF">LCGC14_0869450</name>
</gene>
<reference evidence="1" key="1">
    <citation type="journal article" date="2015" name="Nature">
        <title>Complex archaea that bridge the gap between prokaryotes and eukaryotes.</title>
        <authorList>
            <person name="Spang A."/>
            <person name="Saw J.H."/>
            <person name="Jorgensen S.L."/>
            <person name="Zaremba-Niedzwiedzka K."/>
            <person name="Martijn J."/>
            <person name="Lind A.E."/>
            <person name="van Eijk R."/>
            <person name="Schleper C."/>
            <person name="Guy L."/>
            <person name="Ettema T.J."/>
        </authorList>
    </citation>
    <scope>NUCLEOTIDE SEQUENCE</scope>
</reference>
<name>A0A0F9P9X5_9ZZZZ</name>
<dbReference type="EMBL" id="LAZR01002680">
    <property type="protein sequence ID" value="KKN26949.1"/>
    <property type="molecule type" value="Genomic_DNA"/>
</dbReference>
<proteinExistence type="predicted"/>
<protein>
    <submittedName>
        <fullName evidence="1">Uncharacterized protein</fullName>
    </submittedName>
</protein>
<dbReference type="AlphaFoldDB" id="A0A0F9P9X5"/>